<dbReference type="InterPro" id="IPR028345">
    <property type="entry name" value="Antibiotic_NAT-like"/>
</dbReference>
<reference evidence="6" key="1">
    <citation type="submission" date="2018-12" db="EMBL/GenBank/DDBJ databases">
        <title>Tengunoibacter tsumagoiensis gen. nov., sp. nov., Dictyobacter kobayashii sp. nov., D. alpinus sp. nov., and D. joshuensis sp. nov. and description of Dictyobacteraceae fam. nov. within the order Ktedonobacterales isolated from Tengu-no-mugimeshi.</title>
        <authorList>
            <person name="Wang C.M."/>
            <person name="Zheng Y."/>
            <person name="Sakai Y."/>
            <person name="Toyoda A."/>
            <person name="Minakuchi Y."/>
            <person name="Abe K."/>
            <person name="Yokota A."/>
            <person name="Yabe S."/>
        </authorList>
    </citation>
    <scope>NUCLEOTIDE SEQUENCE [LARGE SCALE GENOMIC DNA]</scope>
    <source>
        <strain evidence="6">Uno3</strain>
    </source>
</reference>
<protein>
    <recommendedName>
        <fullName evidence="4">Aminoglycoside N(3)-acetyltransferase</fullName>
        <ecNumber evidence="4">2.3.1.-</ecNumber>
    </recommendedName>
</protein>
<name>A0A402A6D9_9CHLR</name>
<accession>A0A402A6D9</accession>
<dbReference type="AlphaFoldDB" id="A0A402A6D9"/>
<evidence type="ECO:0000256" key="3">
    <source>
        <dbReference type="ARBA" id="ARBA00023315"/>
    </source>
</evidence>
<comment type="caution">
    <text evidence="5">The sequence shown here is derived from an EMBL/GenBank/DDBJ whole genome shotgun (WGS) entry which is preliminary data.</text>
</comment>
<comment type="catalytic activity">
    <reaction evidence="4">
        <text>a 2-deoxystreptamine antibiotic + acetyl-CoA = an N(3)-acetyl-2-deoxystreptamine antibiotic + CoA + H(+)</text>
        <dbReference type="Rhea" id="RHEA:12665"/>
        <dbReference type="ChEBI" id="CHEBI:15378"/>
        <dbReference type="ChEBI" id="CHEBI:57287"/>
        <dbReference type="ChEBI" id="CHEBI:57288"/>
        <dbReference type="ChEBI" id="CHEBI:57921"/>
        <dbReference type="ChEBI" id="CHEBI:77452"/>
        <dbReference type="EC" id="2.3.1.81"/>
    </reaction>
</comment>
<dbReference type="PANTHER" id="PTHR11104:SF0">
    <property type="entry name" value="SPBETA PROPHAGE-DERIVED AMINOGLYCOSIDE N(3')-ACETYLTRANSFERASE-LIKE PROTEIN YOKD"/>
    <property type="match status" value="1"/>
</dbReference>
<keyword evidence="4" id="KW-0046">Antibiotic resistance</keyword>
<evidence type="ECO:0000313" key="6">
    <source>
        <dbReference type="Proteomes" id="UP000287352"/>
    </source>
</evidence>
<dbReference type="EMBL" id="BIFR01000002">
    <property type="protein sequence ID" value="GCE14700.1"/>
    <property type="molecule type" value="Genomic_DNA"/>
</dbReference>
<evidence type="ECO:0000256" key="1">
    <source>
        <dbReference type="ARBA" id="ARBA00006383"/>
    </source>
</evidence>
<keyword evidence="6" id="KW-1185">Reference proteome</keyword>
<keyword evidence="2 4" id="KW-0808">Transferase</keyword>
<dbReference type="SUPFAM" id="SSF110710">
    <property type="entry name" value="TTHA0583/YokD-like"/>
    <property type="match status" value="1"/>
</dbReference>
<keyword evidence="3 4" id="KW-0012">Acyltransferase</keyword>
<dbReference type="GO" id="GO:0046353">
    <property type="term" value="F:aminoglycoside 3-N-acetyltransferase activity"/>
    <property type="evidence" value="ECO:0007669"/>
    <property type="project" value="UniProtKB-EC"/>
</dbReference>
<proteinExistence type="inferred from homology"/>
<dbReference type="Proteomes" id="UP000287352">
    <property type="component" value="Unassembled WGS sequence"/>
</dbReference>
<gene>
    <name evidence="5" type="primary">yokD</name>
    <name evidence="5" type="ORF">KTT_45590</name>
</gene>
<dbReference type="Pfam" id="PF02522">
    <property type="entry name" value="Antibiotic_NAT"/>
    <property type="match status" value="1"/>
</dbReference>
<comment type="similarity">
    <text evidence="1 4">Belongs to the antibiotic N-acetyltransferase family.</text>
</comment>
<dbReference type="RefSeq" id="WP_126582243.1">
    <property type="nucleotide sequence ID" value="NZ_BIFR01000002.1"/>
</dbReference>
<dbReference type="OrthoDB" id="7330654at2"/>
<evidence type="ECO:0000313" key="5">
    <source>
        <dbReference type="EMBL" id="GCE14700.1"/>
    </source>
</evidence>
<dbReference type="PANTHER" id="PTHR11104">
    <property type="entry name" value="AMINOGLYCOSIDE N3-ACETYLTRANSFERASE"/>
    <property type="match status" value="1"/>
</dbReference>
<sequence>MTEKEVIQNTPVPRTRESLAIDLRTLGLQAGMIVIIHSSLRSIGWTCGGPVAVVQALMDVITEEGTIVMPTQTGNYSDPAQWQNPPVPPEWLPTLYEAMPAFNPLTTPSYKMGQIVEAFRTWPGVVRSNHPLVSFAAWGRHASEIVERQSLEYGLGEASPLARMYDLSGWVLLLGVDYDRDTSLHLAEYRTPGAKEVLLGSPMLENGQRVWKQYRDIEIDSDVFPQLGVELERLQLVRVGKVGSATAKLHPQRTAIDVAVDWYKQQRMTV</sequence>
<organism evidence="5 6">
    <name type="scientific">Tengunoibacter tsumagoiensis</name>
    <dbReference type="NCBI Taxonomy" id="2014871"/>
    <lineage>
        <taxon>Bacteria</taxon>
        <taxon>Bacillati</taxon>
        <taxon>Chloroflexota</taxon>
        <taxon>Ktedonobacteria</taxon>
        <taxon>Ktedonobacterales</taxon>
        <taxon>Dictyobacteraceae</taxon>
        <taxon>Tengunoibacter</taxon>
    </lineage>
</organism>
<dbReference type="GO" id="GO:0046677">
    <property type="term" value="P:response to antibiotic"/>
    <property type="evidence" value="ECO:0007669"/>
    <property type="project" value="UniProtKB-KW"/>
</dbReference>
<evidence type="ECO:0000256" key="2">
    <source>
        <dbReference type="ARBA" id="ARBA00022679"/>
    </source>
</evidence>
<evidence type="ECO:0000256" key="4">
    <source>
        <dbReference type="RuleBase" id="RU365031"/>
    </source>
</evidence>
<dbReference type="InterPro" id="IPR003679">
    <property type="entry name" value="Amioglycoside_AcTrfase"/>
</dbReference>
<dbReference type="EC" id="2.3.1.-" evidence="4"/>